<comment type="cofactor">
    <cofactor evidence="13">
        <name>Zn(2+)</name>
        <dbReference type="ChEBI" id="CHEBI:29105"/>
    </cofactor>
    <text evidence="13">Binds 1 zinc ion per subunit.</text>
</comment>
<feature type="binding site" evidence="13">
    <location>
        <position position="268"/>
    </location>
    <ligand>
        <name>ATP</name>
        <dbReference type="ChEBI" id="CHEBI:30616"/>
    </ligand>
</feature>
<keyword evidence="8 13" id="KW-0862">Zinc</keyword>
<evidence type="ECO:0000259" key="14">
    <source>
        <dbReference type="Pfam" id="PF01406"/>
    </source>
</evidence>
<feature type="domain" description="Cysteinyl-tRNA synthetase class Ia DALR" evidence="15">
    <location>
        <begin position="338"/>
        <end position="379"/>
    </location>
</feature>
<keyword evidence="7 13" id="KW-0547">Nucleotide-binding</keyword>
<dbReference type="PANTHER" id="PTHR10890:SF3">
    <property type="entry name" value="CYSTEINE--TRNA LIGASE, CYTOPLASMIC"/>
    <property type="match status" value="1"/>
</dbReference>
<feature type="binding site" evidence="13">
    <location>
        <position position="236"/>
    </location>
    <ligand>
        <name>Zn(2+)</name>
        <dbReference type="ChEBI" id="CHEBI:29105"/>
    </ligand>
</feature>
<keyword evidence="4 13" id="KW-0963">Cytoplasm</keyword>
<evidence type="ECO:0000256" key="11">
    <source>
        <dbReference type="ARBA" id="ARBA00023146"/>
    </source>
</evidence>
<proteinExistence type="inferred from homology"/>
<dbReference type="EC" id="6.1.1.16" evidence="13"/>
<evidence type="ECO:0000256" key="4">
    <source>
        <dbReference type="ARBA" id="ARBA00022490"/>
    </source>
</evidence>
<dbReference type="HAMAP" id="MF_00041">
    <property type="entry name" value="Cys_tRNA_synth"/>
    <property type="match status" value="1"/>
</dbReference>
<feature type="domain" description="tRNA synthetases class I catalytic" evidence="14">
    <location>
        <begin position="15"/>
        <end position="312"/>
    </location>
</feature>
<keyword evidence="11 13" id="KW-0030">Aminoacyl-tRNA synthetase</keyword>
<accession>S5DL11</accession>
<evidence type="ECO:0000256" key="9">
    <source>
        <dbReference type="ARBA" id="ARBA00022840"/>
    </source>
</evidence>
<dbReference type="InterPro" id="IPR032678">
    <property type="entry name" value="tRNA-synt_1_cat_dom"/>
</dbReference>
<dbReference type="Gene3D" id="1.20.120.1910">
    <property type="entry name" value="Cysteine-tRNA ligase, C-terminal anti-codon recognition domain"/>
    <property type="match status" value="1"/>
</dbReference>
<evidence type="ECO:0000256" key="12">
    <source>
        <dbReference type="ARBA" id="ARBA00047398"/>
    </source>
</evidence>
<sequence>MLNLYNSYTKQQEEVNLNQEDVRIYLCGPTVQSSPHLGHGRSAVVFDFFIRYLKFLNYSVLYVRNITDIDDKIIQKSQEKNINYRELADSVWEEFVQAHENLNCLVPDIEPRATAYVPEIVQYIDQLIKNGFGYITKSGVYYDVSKFDDYLKLSGRSTEEVKTGTRIETEEDKKSPEDFALWKFSKEGEPSWDSPWGVGRPGWHIECSTMINQTLGKTIDFHCGGIDLIFPHHENEIAQSKGVEKNENFVNYWLHNGMLNLSGKKMSKSDGNVKLLNEYIDQYGGEVVRFFFLRAHYRSPQEFSQDLLEESRKTLNNIQEYTKDIKSEPVDSKVLEIFKACMNDDMNTPKLLGEIFQMINESNNLEDYEENQRKQTVKFIFEILGFQLKMSDKSIKDEKLLSEFFLLYDIKFTEIDTAMSEFTSIRNKLRNEKKYGEADEMRDSILKIGIVINDGENVGWYWKNS</sequence>
<dbReference type="Pfam" id="PF09190">
    <property type="entry name" value="DALR_2"/>
    <property type="match status" value="1"/>
</dbReference>
<comment type="subunit">
    <text evidence="3 13">Monomer.</text>
</comment>
<keyword evidence="9 13" id="KW-0067">ATP-binding</keyword>
<dbReference type="Pfam" id="PF01406">
    <property type="entry name" value="tRNA-synt_1e"/>
    <property type="match status" value="1"/>
</dbReference>
<evidence type="ECO:0000256" key="7">
    <source>
        <dbReference type="ARBA" id="ARBA00022741"/>
    </source>
</evidence>
<dbReference type="InterPro" id="IPR014729">
    <property type="entry name" value="Rossmann-like_a/b/a_fold"/>
</dbReference>
<feature type="short sequence motif" description="'KMSKS' region" evidence="13">
    <location>
        <begin position="265"/>
        <end position="269"/>
    </location>
</feature>
<feature type="short sequence motif" description="'HIGH' region" evidence="13">
    <location>
        <begin position="29"/>
        <end position="39"/>
    </location>
</feature>
<evidence type="ECO:0000256" key="3">
    <source>
        <dbReference type="ARBA" id="ARBA00011245"/>
    </source>
</evidence>
<dbReference type="GO" id="GO:0005524">
    <property type="term" value="F:ATP binding"/>
    <property type="evidence" value="ECO:0007669"/>
    <property type="project" value="UniProtKB-UniRule"/>
</dbReference>
<dbReference type="PANTHER" id="PTHR10890">
    <property type="entry name" value="CYSTEINYL-TRNA SYNTHETASE"/>
    <property type="match status" value="1"/>
</dbReference>
<dbReference type="InterPro" id="IPR024909">
    <property type="entry name" value="Cys-tRNA/MSH_ligase"/>
</dbReference>
<dbReference type="InterPro" id="IPR009080">
    <property type="entry name" value="tRNAsynth_Ia_anticodon-bd"/>
</dbReference>
<reference evidence="16" key="1">
    <citation type="journal article" date="2013" name="Sci. Rep.">
        <title>Metagenomics uncovers a new group of low GC and ultra-small marine Actinobacteria.</title>
        <authorList>
            <person name="Ghai R."/>
            <person name="Mizuno C.M."/>
            <person name="Picazo A."/>
            <person name="Camacho A."/>
            <person name="Rodriguez-Valera F."/>
        </authorList>
    </citation>
    <scope>NUCLEOTIDE SEQUENCE</scope>
</reference>
<keyword evidence="10 13" id="KW-0648">Protein biosynthesis</keyword>
<dbReference type="AlphaFoldDB" id="S5DL11"/>
<dbReference type="GO" id="GO:0005829">
    <property type="term" value="C:cytosol"/>
    <property type="evidence" value="ECO:0007669"/>
    <property type="project" value="TreeGrafter"/>
</dbReference>
<name>S5DL11_9ACTN</name>
<comment type="catalytic activity">
    <reaction evidence="12 13">
        <text>tRNA(Cys) + L-cysteine + ATP = L-cysteinyl-tRNA(Cys) + AMP + diphosphate</text>
        <dbReference type="Rhea" id="RHEA:17773"/>
        <dbReference type="Rhea" id="RHEA-COMP:9661"/>
        <dbReference type="Rhea" id="RHEA-COMP:9679"/>
        <dbReference type="ChEBI" id="CHEBI:30616"/>
        <dbReference type="ChEBI" id="CHEBI:33019"/>
        <dbReference type="ChEBI" id="CHEBI:35235"/>
        <dbReference type="ChEBI" id="CHEBI:78442"/>
        <dbReference type="ChEBI" id="CHEBI:78517"/>
        <dbReference type="ChEBI" id="CHEBI:456215"/>
        <dbReference type="EC" id="6.1.1.16"/>
    </reaction>
</comment>
<evidence type="ECO:0000259" key="15">
    <source>
        <dbReference type="Pfam" id="PF09190"/>
    </source>
</evidence>
<evidence type="ECO:0000256" key="13">
    <source>
        <dbReference type="HAMAP-Rule" id="MF_00041"/>
    </source>
</evidence>
<feature type="binding site" evidence="13">
    <location>
        <position position="27"/>
    </location>
    <ligand>
        <name>Zn(2+)</name>
        <dbReference type="ChEBI" id="CHEBI:29105"/>
    </ligand>
</feature>
<keyword evidence="6 13" id="KW-0479">Metal-binding</keyword>
<dbReference type="InterPro" id="IPR015803">
    <property type="entry name" value="Cys-tRNA-ligase"/>
</dbReference>
<dbReference type="PRINTS" id="PR00983">
    <property type="entry name" value="TRNASYNTHCYS"/>
</dbReference>
<evidence type="ECO:0000313" key="16">
    <source>
        <dbReference type="EMBL" id="AGQ19504.1"/>
    </source>
</evidence>
<protein>
    <recommendedName>
        <fullName evidence="13">Cysteine--tRNA ligase</fullName>
        <ecNumber evidence="13">6.1.1.16</ecNumber>
    </recommendedName>
    <alternativeName>
        <fullName evidence="13">Cysteinyl-tRNA synthetase</fullName>
        <shortName evidence="13">CysRS</shortName>
    </alternativeName>
</protein>
<dbReference type="NCBIfam" id="TIGR00435">
    <property type="entry name" value="cysS"/>
    <property type="match status" value="1"/>
</dbReference>
<dbReference type="SUPFAM" id="SSF47323">
    <property type="entry name" value="Anticodon-binding domain of a subclass of class I aminoacyl-tRNA synthetases"/>
    <property type="match status" value="1"/>
</dbReference>
<dbReference type="SUPFAM" id="SSF52374">
    <property type="entry name" value="Nucleotidylyl transferase"/>
    <property type="match status" value="1"/>
</dbReference>
<comment type="similarity">
    <text evidence="2 13">Belongs to the class-I aminoacyl-tRNA synthetase family.</text>
</comment>
<keyword evidence="5 13" id="KW-0436">Ligase</keyword>
<evidence type="ECO:0000256" key="10">
    <source>
        <dbReference type="ARBA" id="ARBA00022917"/>
    </source>
</evidence>
<comment type="subcellular location">
    <subcellularLocation>
        <location evidence="1 13">Cytoplasm</location>
    </subcellularLocation>
</comment>
<feature type="binding site" evidence="13">
    <location>
        <position position="232"/>
    </location>
    <ligand>
        <name>Zn(2+)</name>
        <dbReference type="ChEBI" id="CHEBI:29105"/>
    </ligand>
</feature>
<organism evidence="16">
    <name type="scientific">Candidatus Actinomarina minuta</name>
    <dbReference type="NCBI Taxonomy" id="1389454"/>
    <lineage>
        <taxon>Bacteria</taxon>
        <taxon>Bacillati</taxon>
        <taxon>Actinomycetota</taxon>
        <taxon>Actinomycetes</taxon>
        <taxon>Candidatus Actinomarinidae</taxon>
        <taxon>Candidatus Actinomarinales</taxon>
        <taxon>Candidatus Actinomarineae</taxon>
        <taxon>Candidatus Actinomarinaceae</taxon>
        <taxon>Candidatus Actinomarina</taxon>
    </lineage>
</organism>
<evidence type="ECO:0000256" key="1">
    <source>
        <dbReference type="ARBA" id="ARBA00004496"/>
    </source>
</evidence>
<dbReference type="GO" id="GO:0008270">
    <property type="term" value="F:zinc ion binding"/>
    <property type="evidence" value="ECO:0007669"/>
    <property type="project" value="UniProtKB-UniRule"/>
</dbReference>
<evidence type="ECO:0000256" key="6">
    <source>
        <dbReference type="ARBA" id="ARBA00022723"/>
    </source>
</evidence>
<dbReference type="GO" id="GO:0006423">
    <property type="term" value="P:cysteinyl-tRNA aminoacylation"/>
    <property type="evidence" value="ECO:0007669"/>
    <property type="project" value="UniProtKB-UniRule"/>
</dbReference>
<gene>
    <name evidence="13" type="primary">cysS</name>
</gene>
<evidence type="ECO:0000256" key="2">
    <source>
        <dbReference type="ARBA" id="ARBA00005594"/>
    </source>
</evidence>
<evidence type="ECO:0000256" key="5">
    <source>
        <dbReference type="ARBA" id="ARBA00022598"/>
    </source>
</evidence>
<dbReference type="CDD" id="cd00672">
    <property type="entry name" value="CysRS_core"/>
    <property type="match status" value="1"/>
</dbReference>
<dbReference type="GO" id="GO:0004817">
    <property type="term" value="F:cysteine-tRNA ligase activity"/>
    <property type="evidence" value="ECO:0007669"/>
    <property type="project" value="UniProtKB-UniRule"/>
</dbReference>
<evidence type="ECO:0000256" key="8">
    <source>
        <dbReference type="ARBA" id="ARBA00022833"/>
    </source>
</evidence>
<dbReference type="EMBL" id="KC811133">
    <property type="protein sequence ID" value="AGQ19504.1"/>
    <property type="molecule type" value="Genomic_DNA"/>
</dbReference>
<feature type="binding site" evidence="13">
    <location>
        <position position="207"/>
    </location>
    <ligand>
        <name>Zn(2+)</name>
        <dbReference type="ChEBI" id="CHEBI:29105"/>
    </ligand>
</feature>
<dbReference type="Gene3D" id="3.40.50.620">
    <property type="entry name" value="HUPs"/>
    <property type="match status" value="1"/>
</dbReference>
<dbReference type="InterPro" id="IPR015273">
    <property type="entry name" value="Cys-tRNA-synt_Ia_DALR"/>
</dbReference>